<accession>A0A4Q0ML90</accession>
<organism evidence="1 2">
    <name type="scientific">Hansschlegelia zhihuaiae</name>
    <dbReference type="NCBI Taxonomy" id="405005"/>
    <lineage>
        <taxon>Bacteria</taxon>
        <taxon>Pseudomonadati</taxon>
        <taxon>Pseudomonadota</taxon>
        <taxon>Alphaproteobacteria</taxon>
        <taxon>Hyphomicrobiales</taxon>
        <taxon>Methylopilaceae</taxon>
        <taxon>Hansschlegelia</taxon>
    </lineage>
</organism>
<keyword evidence="2" id="KW-1185">Reference proteome</keyword>
<dbReference type="AlphaFoldDB" id="A0A4Q0ML90"/>
<reference evidence="1 2" key="1">
    <citation type="submission" date="2018-12" db="EMBL/GenBank/DDBJ databases">
        <title>bacterium Hansschlegelia zhihuaiae S113.</title>
        <authorList>
            <person name="He J."/>
        </authorList>
    </citation>
    <scope>NUCLEOTIDE SEQUENCE [LARGE SCALE GENOMIC DNA]</scope>
    <source>
        <strain evidence="1 2">S 113</strain>
    </source>
</reference>
<dbReference type="Proteomes" id="UP000289708">
    <property type="component" value="Unassembled WGS sequence"/>
</dbReference>
<name>A0A4Q0ML90_9HYPH</name>
<proteinExistence type="predicted"/>
<comment type="caution">
    <text evidence="1">The sequence shown here is derived from an EMBL/GenBank/DDBJ whole genome shotgun (WGS) entry which is preliminary data.</text>
</comment>
<dbReference type="EMBL" id="RYFI01000004">
    <property type="protein sequence ID" value="RXF74438.1"/>
    <property type="molecule type" value="Genomic_DNA"/>
</dbReference>
<evidence type="ECO:0000313" key="1">
    <source>
        <dbReference type="EMBL" id="RXF74438.1"/>
    </source>
</evidence>
<gene>
    <name evidence="1" type="ORF">EK403_06395</name>
</gene>
<protein>
    <submittedName>
        <fullName evidence="1">Uncharacterized protein</fullName>
    </submittedName>
</protein>
<evidence type="ECO:0000313" key="2">
    <source>
        <dbReference type="Proteomes" id="UP000289708"/>
    </source>
</evidence>
<sequence length="84" mass="9179">MEAGRAACHTGVMPYFAEIIHFHSQTPDGFPIERLDHPYPTIDAAVVGATQHLRAINAEPGTATFRIVDEDGSFIELTDEQAGR</sequence>